<proteinExistence type="predicted"/>
<evidence type="ECO:0008006" key="3">
    <source>
        <dbReference type="Google" id="ProtNLM"/>
    </source>
</evidence>
<evidence type="ECO:0000313" key="1">
    <source>
        <dbReference type="EMBL" id="MBB2176069.1"/>
    </source>
</evidence>
<reference evidence="1 2" key="1">
    <citation type="submission" date="2020-04" db="EMBL/GenBank/DDBJ databases">
        <title>Description of novel Gluconacetobacter.</title>
        <authorList>
            <person name="Sombolestani A."/>
        </authorList>
    </citation>
    <scope>NUCLEOTIDE SEQUENCE [LARGE SCALE GENOMIC DNA]</scope>
    <source>
        <strain evidence="1 2">LMG 21312</strain>
    </source>
</reference>
<evidence type="ECO:0000313" key="2">
    <source>
        <dbReference type="Proteomes" id="UP000561066"/>
    </source>
</evidence>
<organism evidence="1 2">
    <name type="scientific">Gluconacetobacter johannae</name>
    <dbReference type="NCBI Taxonomy" id="112140"/>
    <lineage>
        <taxon>Bacteria</taxon>
        <taxon>Pseudomonadati</taxon>
        <taxon>Pseudomonadota</taxon>
        <taxon>Alphaproteobacteria</taxon>
        <taxon>Acetobacterales</taxon>
        <taxon>Acetobacteraceae</taxon>
        <taxon>Gluconacetobacter</taxon>
    </lineage>
</organism>
<sequence length="232" mass="24520">MTAASAPLSSAPAPVRLELVDLEDFGAAPAEAVAEADAPEADAVPDPDLVTMTHAQVDALRESAFREGLEKGSQDKQEALQQHFAACISSLTALFRTENDRRDRVLADAANAFLTTVTDVVGSLTALDGTVLAGMQRDLIADAAAFAQECDGAVTIRCGDADAQRLQAIFKEDASVRIEVAQHAGEDAIRITSAANVIVIDPEQWRKSVAEKIIAAVTALARQRGERSVQKA</sequence>
<dbReference type="RefSeq" id="WP_182943424.1">
    <property type="nucleotide sequence ID" value="NZ_JABEQH010000010.1"/>
</dbReference>
<dbReference type="EMBL" id="JABEQH010000010">
    <property type="protein sequence ID" value="MBB2176069.1"/>
    <property type="molecule type" value="Genomic_DNA"/>
</dbReference>
<dbReference type="Proteomes" id="UP000561066">
    <property type="component" value="Unassembled WGS sequence"/>
</dbReference>
<gene>
    <name evidence="1" type="ORF">HLH21_09015</name>
</gene>
<keyword evidence="2" id="KW-1185">Reference proteome</keyword>
<accession>A0A7W4P3P2</accession>
<name>A0A7W4P3P2_9PROT</name>
<protein>
    <recommendedName>
        <fullName evidence="3">Flagellar assembly protein FliH/Type III secretion system HrpE domain-containing protein</fullName>
    </recommendedName>
</protein>
<dbReference type="AlphaFoldDB" id="A0A7W4P3P2"/>
<comment type="caution">
    <text evidence="1">The sequence shown here is derived from an EMBL/GenBank/DDBJ whole genome shotgun (WGS) entry which is preliminary data.</text>
</comment>